<sequence length="213" mass="22642">MSRFAFLLIPIGLAGPLQAETELAFHLGAQGAAPGDVRIDDPVAGRDTLGVDWEGRSASAPVYYGLRLTRWSEETGWGVDFVHAKVYAPADDRAAGGYDVLEFTDGLNLLTLNAYRRWPDALGPATPYLGGGIGIAVPHVEVTRGGSVTEGYQVTGPAATLLAGLRLPVGDRWTVFGEYKASWSDNRADLSTGGTLEAEIVTHALNAGVAWRF</sequence>
<dbReference type="Gene3D" id="2.40.160.20">
    <property type="match status" value="1"/>
</dbReference>
<organism evidence="2 3">
    <name type="scientific">Pelagovum pacificum</name>
    <dbReference type="NCBI Taxonomy" id="2588711"/>
    <lineage>
        <taxon>Bacteria</taxon>
        <taxon>Pseudomonadati</taxon>
        <taxon>Pseudomonadota</taxon>
        <taxon>Alphaproteobacteria</taxon>
        <taxon>Rhodobacterales</taxon>
        <taxon>Paracoccaceae</taxon>
        <taxon>Pelagovum</taxon>
    </lineage>
</organism>
<name>A0A5C5GIW1_9RHOB</name>
<evidence type="ECO:0000313" key="2">
    <source>
        <dbReference type="EMBL" id="TNY33811.1"/>
    </source>
</evidence>
<evidence type="ECO:0000313" key="3">
    <source>
        <dbReference type="Proteomes" id="UP000314011"/>
    </source>
</evidence>
<dbReference type="OrthoDB" id="9810784at2"/>
<accession>A0A5C5GIW1</accession>
<dbReference type="EMBL" id="VFFF01000001">
    <property type="protein sequence ID" value="TNY33811.1"/>
    <property type="molecule type" value="Genomic_DNA"/>
</dbReference>
<keyword evidence="1" id="KW-0732">Signal</keyword>
<dbReference type="SUPFAM" id="SSF56925">
    <property type="entry name" value="OMPA-like"/>
    <property type="match status" value="1"/>
</dbReference>
<feature type="signal peptide" evidence="1">
    <location>
        <begin position="1"/>
        <end position="19"/>
    </location>
</feature>
<protein>
    <submittedName>
        <fullName evidence="2">Lipid A oxidase</fullName>
    </submittedName>
</protein>
<dbReference type="InterPro" id="IPR011250">
    <property type="entry name" value="OMP/PagP_B-barrel"/>
</dbReference>
<dbReference type="Proteomes" id="UP000314011">
    <property type="component" value="Unassembled WGS sequence"/>
</dbReference>
<keyword evidence="3" id="KW-1185">Reference proteome</keyword>
<feature type="chain" id="PRO_5022758113" evidence="1">
    <location>
        <begin position="20"/>
        <end position="213"/>
    </location>
</feature>
<evidence type="ECO:0000256" key="1">
    <source>
        <dbReference type="SAM" id="SignalP"/>
    </source>
</evidence>
<comment type="caution">
    <text evidence="2">The sequence shown here is derived from an EMBL/GenBank/DDBJ whole genome shotgun (WGS) entry which is preliminary data.</text>
</comment>
<dbReference type="RefSeq" id="WP_140194561.1">
    <property type="nucleotide sequence ID" value="NZ_CP065915.1"/>
</dbReference>
<gene>
    <name evidence="2" type="ORF">FHY64_11275</name>
</gene>
<proteinExistence type="predicted"/>
<reference evidence="2 3" key="1">
    <citation type="submission" date="2019-06" db="EMBL/GenBank/DDBJ databases">
        <title>Genome of new Rhodobacteraceae sp. SM1903.</title>
        <authorList>
            <person name="Ren X."/>
        </authorList>
    </citation>
    <scope>NUCLEOTIDE SEQUENCE [LARGE SCALE GENOMIC DNA]</scope>
    <source>
        <strain evidence="2 3">SM1903</strain>
    </source>
</reference>
<dbReference type="AlphaFoldDB" id="A0A5C5GIW1"/>